<dbReference type="PANTHER" id="PTHR31827">
    <property type="entry name" value="EMB|CAB89363.1"/>
    <property type="match status" value="1"/>
</dbReference>
<dbReference type="AlphaFoldDB" id="A0A164LAP2"/>
<dbReference type="RefSeq" id="WP_063262870.1">
    <property type="nucleotide sequence ID" value="NZ_LJKE01000104.1"/>
</dbReference>
<gene>
    <name evidence="1" type="ORF">B4088_5352</name>
</gene>
<proteinExistence type="predicted"/>
<comment type="caution">
    <text evidence="1">The sequence shown here is derived from an EMBL/GenBank/DDBJ whole genome shotgun (WGS) entry which is preliminary data.</text>
</comment>
<dbReference type="PANTHER" id="PTHR31827:SF1">
    <property type="entry name" value="EMB|CAB89363.1"/>
    <property type="match status" value="1"/>
</dbReference>
<protein>
    <submittedName>
        <fullName evidence="1">Cysteine-rich protein</fullName>
    </submittedName>
</protein>
<organism evidence="1 2">
    <name type="scientific">Bacillus cereus</name>
    <dbReference type="NCBI Taxonomy" id="1396"/>
    <lineage>
        <taxon>Bacteria</taxon>
        <taxon>Bacillati</taxon>
        <taxon>Bacillota</taxon>
        <taxon>Bacilli</taxon>
        <taxon>Bacillales</taxon>
        <taxon>Bacillaceae</taxon>
        <taxon>Bacillus</taxon>
        <taxon>Bacillus cereus group</taxon>
    </lineage>
</organism>
<dbReference type="PATRIC" id="fig|1396.535.peg.5910"/>
<name>A0A164LAP2_BACCE</name>
<evidence type="ECO:0000313" key="1">
    <source>
        <dbReference type="EMBL" id="KZD55607.1"/>
    </source>
</evidence>
<accession>A0A164LAP2</accession>
<reference evidence="1 2" key="1">
    <citation type="submission" date="2015-09" db="EMBL/GenBank/DDBJ databases">
        <title>Bacillus cereus food isolates.</title>
        <authorList>
            <person name="Boekhorst J."/>
        </authorList>
    </citation>
    <scope>NUCLEOTIDE SEQUENCE [LARGE SCALE GENOMIC DNA]</scope>
    <source>
        <strain evidence="1 2">B4088</strain>
    </source>
</reference>
<evidence type="ECO:0000313" key="2">
    <source>
        <dbReference type="Proteomes" id="UP000076482"/>
    </source>
</evidence>
<dbReference type="Proteomes" id="UP000076482">
    <property type="component" value="Unassembled WGS sequence"/>
</dbReference>
<sequence length="300" mass="34466">MSKESRICKAKECRNRTLREGFCKIHLIQHLNGEDIVIGGSTCIIEDCSKEAVTSKGLCSRHKTQARSFGRAYTESEFKELKPELFCKVDDCLNKKGRGGYCAKHADLRKDSKEMCSKPDCHNTVLTKGLCKKHCMEGLDFSKLKDVVTPHNKEYSESDKWCKIKSCSSHAKYEGFCLLHAVLILHDSLNEYLGKEGRICSVESCNGIVKAKGYCLMHYQRYLKFGKGLTNKEHKAITPRYYCIEDECEEKREYGEYCGKHAVEHMNDQKAICFEKPCKENIFKDGKCVKHYYDSLKTKR</sequence>
<dbReference type="EMBL" id="LJKE01000104">
    <property type="protein sequence ID" value="KZD55607.1"/>
    <property type="molecule type" value="Genomic_DNA"/>
</dbReference>